<accession>A0ABP8MR29</accession>
<dbReference type="Proteomes" id="UP001500840">
    <property type="component" value="Unassembled WGS sequence"/>
</dbReference>
<evidence type="ECO:0000313" key="8">
    <source>
        <dbReference type="EMBL" id="GAA4453441.1"/>
    </source>
</evidence>
<keyword evidence="5" id="KW-0804">Transcription</keyword>
<dbReference type="Gene3D" id="1.10.10.10">
    <property type="entry name" value="Winged helix-like DNA-binding domain superfamily/Winged helix DNA-binding domain"/>
    <property type="match status" value="1"/>
</dbReference>
<dbReference type="EMBL" id="BAABGA010000030">
    <property type="protein sequence ID" value="GAA4453441.1"/>
    <property type="molecule type" value="Genomic_DNA"/>
</dbReference>
<dbReference type="PANTHER" id="PTHR43133:SF8">
    <property type="entry name" value="RNA POLYMERASE SIGMA FACTOR HI_1459-RELATED"/>
    <property type="match status" value="1"/>
</dbReference>
<protein>
    <submittedName>
        <fullName evidence="8">Sigma-70 family RNA polymerase sigma factor</fullName>
    </submittedName>
</protein>
<comment type="similarity">
    <text evidence="1">Belongs to the sigma-70 factor family. ECF subfamily.</text>
</comment>
<evidence type="ECO:0000256" key="5">
    <source>
        <dbReference type="ARBA" id="ARBA00023163"/>
    </source>
</evidence>
<feature type="domain" description="RNA polymerase sigma-70 region 2" evidence="6">
    <location>
        <begin position="39"/>
        <end position="106"/>
    </location>
</feature>
<dbReference type="Gene3D" id="1.10.1740.10">
    <property type="match status" value="1"/>
</dbReference>
<proteinExistence type="inferred from homology"/>
<dbReference type="SUPFAM" id="SSF88946">
    <property type="entry name" value="Sigma2 domain of RNA polymerase sigma factors"/>
    <property type="match status" value="1"/>
</dbReference>
<dbReference type="InterPro" id="IPR013249">
    <property type="entry name" value="RNA_pol_sigma70_r4_t2"/>
</dbReference>
<evidence type="ECO:0000259" key="6">
    <source>
        <dbReference type="Pfam" id="PF04542"/>
    </source>
</evidence>
<evidence type="ECO:0000313" key="9">
    <source>
        <dbReference type="Proteomes" id="UP001500840"/>
    </source>
</evidence>
<organism evidence="8 9">
    <name type="scientific">Novipirellula rosea</name>
    <dbReference type="NCBI Taxonomy" id="1031540"/>
    <lineage>
        <taxon>Bacteria</taxon>
        <taxon>Pseudomonadati</taxon>
        <taxon>Planctomycetota</taxon>
        <taxon>Planctomycetia</taxon>
        <taxon>Pirellulales</taxon>
        <taxon>Pirellulaceae</taxon>
        <taxon>Novipirellula</taxon>
    </lineage>
</organism>
<sequence length="198" mass="22265">MGRLRASLGLMANFETFSERVRLHAQRIAESSAPALSGLYDLTAQRLVRYATTITRNQHDGEDAVQTALVRVAVEPEKLAAAEQPWGYLLSMVRNESLVILRRKQRWSLVGNLTDLLTRRVVDSIELEDQHRAVWAAMRTLPAEQSEVVVLKIWEEMTFAQIASVLEITPSTAASRYRYAIGKLADKLHANDAEVAHE</sequence>
<keyword evidence="4" id="KW-0238">DNA-binding</keyword>
<feature type="domain" description="RNA polymerase sigma factor 70 region 4 type 2" evidence="7">
    <location>
        <begin position="132"/>
        <end position="179"/>
    </location>
</feature>
<dbReference type="InterPro" id="IPR007627">
    <property type="entry name" value="RNA_pol_sigma70_r2"/>
</dbReference>
<evidence type="ECO:0000256" key="1">
    <source>
        <dbReference type="ARBA" id="ARBA00010641"/>
    </source>
</evidence>
<evidence type="ECO:0000256" key="2">
    <source>
        <dbReference type="ARBA" id="ARBA00023015"/>
    </source>
</evidence>
<dbReference type="Pfam" id="PF04542">
    <property type="entry name" value="Sigma70_r2"/>
    <property type="match status" value="1"/>
</dbReference>
<reference evidence="9" key="1">
    <citation type="journal article" date="2019" name="Int. J. Syst. Evol. Microbiol.">
        <title>The Global Catalogue of Microorganisms (GCM) 10K type strain sequencing project: providing services to taxonomists for standard genome sequencing and annotation.</title>
        <authorList>
            <consortium name="The Broad Institute Genomics Platform"/>
            <consortium name="The Broad Institute Genome Sequencing Center for Infectious Disease"/>
            <person name="Wu L."/>
            <person name="Ma J."/>
        </authorList>
    </citation>
    <scope>NUCLEOTIDE SEQUENCE [LARGE SCALE GENOMIC DNA]</scope>
    <source>
        <strain evidence="9">JCM 17759</strain>
    </source>
</reference>
<dbReference type="InterPro" id="IPR013325">
    <property type="entry name" value="RNA_pol_sigma_r2"/>
</dbReference>
<gene>
    <name evidence="8" type="ORF">GCM10023156_24460</name>
</gene>
<keyword evidence="9" id="KW-1185">Reference proteome</keyword>
<dbReference type="InterPro" id="IPR013324">
    <property type="entry name" value="RNA_pol_sigma_r3/r4-like"/>
</dbReference>
<dbReference type="InterPro" id="IPR039425">
    <property type="entry name" value="RNA_pol_sigma-70-like"/>
</dbReference>
<dbReference type="SUPFAM" id="SSF88659">
    <property type="entry name" value="Sigma3 and sigma4 domains of RNA polymerase sigma factors"/>
    <property type="match status" value="1"/>
</dbReference>
<dbReference type="InterPro" id="IPR014284">
    <property type="entry name" value="RNA_pol_sigma-70_dom"/>
</dbReference>
<evidence type="ECO:0000256" key="4">
    <source>
        <dbReference type="ARBA" id="ARBA00023125"/>
    </source>
</evidence>
<dbReference type="PANTHER" id="PTHR43133">
    <property type="entry name" value="RNA POLYMERASE ECF-TYPE SIGMA FACTO"/>
    <property type="match status" value="1"/>
</dbReference>
<dbReference type="InterPro" id="IPR036388">
    <property type="entry name" value="WH-like_DNA-bd_sf"/>
</dbReference>
<name>A0ABP8MR29_9BACT</name>
<evidence type="ECO:0000259" key="7">
    <source>
        <dbReference type="Pfam" id="PF08281"/>
    </source>
</evidence>
<comment type="caution">
    <text evidence="8">The sequence shown here is derived from an EMBL/GenBank/DDBJ whole genome shotgun (WGS) entry which is preliminary data.</text>
</comment>
<dbReference type="NCBIfam" id="TIGR02937">
    <property type="entry name" value="sigma70-ECF"/>
    <property type="match status" value="1"/>
</dbReference>
<dbReference type="Pfam" id="PF08281">
    <property type="entry name" value="Sigma70_r4_2"/>
    <property type="match status" value="1"/>
</dbReference>
<keyword evidence="3" id="KW-0731">Sigma factor</keyword>
<keyword evidence="2" id="KW-0805">Transcription regulation</keyword>
<evidence type="ECO:0000256" key="3">
    <source>
        <dbReference type="ARBA" id="ARBA00023082"/>
    </source>
</evidence>